<feature type="binding site" evidence="3">
    <location>
        <position position="127"/>
    </location>
    <ligand>
        <name>substrate</name>
    </ligand>
</feature>
<dbReference type="GO" id="GO:0046872">
    <property type="term" value="F:metal ion binding"/>
    <property type="evidence" value="ECO:0007669"/>
    <property type="project" value="UniProtKB-KW"/>
</dbReference>
<keyword evidence="1" id="KW-0378">Hydrolase</keyword>
<comment type="caution">
    <text evidence="5">The sequence shown here is derived from an EMBL/GenBank/DDBJ whole genome shotgun (WGS) entry which is preliminary data.</text>
</comment>
<sequence length="310" mass="34367">MNTVETQITVYNPRAGSLFPAGVALERLCTGAQWGEGPVWIDEAQVLLWSDIPNNRMLCWSERDGMTIWRDGVEFTNGHARERDGSILHCSHGQRAIVRTRLRDGLGLTQDEIVVDRFEGKRLNSPNDIIVKSDDTIWFTDPPYGIVSDREGHAAESELGDNYVFRYDPRTRTLAVVSDFVEEPNGLAFSPDESVLYVSDTSAALRSDGGGHHHIVAFDVVAGRELTNPRIFAVIEPGLADGFRVDRQGWIFTSSADSVQVYHPDGTRIARIGVPEKVANLTFGGRDGDELYICASTSLYRIRVNTRGAT</sequence>
<dbReference type="InterPro" id="IPR013658">
    <property type="entry name" value="SGL"/>
</dbReference>
<dbReference type="SUPFAM" id="SSF63829">
    <property type="entry name" value="Calcium-dependent phosphotriesterase"/>
    <property type="match status" value="1"/>
</dbReference>
<feature type="binding site" evidence="3">
    <location>
        <position position="241"/>
    </location>
    <ligand>
        <name>a divalent metal cation</name>
        <dbReference type="ChEBI" id="CHEBI:60240"/>
    </ligand>
</feature>
<organism evidence="5 6">
    <name type="scientific">Trinickia soli</name>
    <dbReference type="NCBI Taxonomy" id="380675"/>
    <lineage>
        <taxon>Bacteria</taxon>
        <taxon>Pseudomonadati</taxon>
        <taxon>Pseudomonadota</taxon>
        <taxon>Betaproteobacteria</taxon>
        <taxon>Burkholderiales</taxon>
        <taxon>Burkholderiaceae</taxon>
        <taxon>Trinickia</taxon>
    </lineage>
</organism>
<evidence type="ECO:0000313" key="5">
    <source>
        <dbReference type="EMBL" id="PMS17352.1"/>
    </source>
</evidence>
<proteinExistence type="predicted"/>
<evidence type="ECO:0000259" key="4">
    <source>
        <dbReference type="Pfam" id="PF08450"/>
    </source>
</evidence>
<dbReference type="InterPro" id="IPR011042">
    <property type="entry name" value="6-blade_b-propeller_TolB-like"/>
</dbReference>
<dbReference type="GO" id="GO:0016787">
    <property type="term" value="F:hydrolase activity"/>
    <property type="evidence" value="ECO:0007669"/>
    <property type="project" value="UniProtKB-KW"/>
</dbReference>
<dbReference type="Proteomes" id="UP000235347">
    <property type="component" value="Unassembled WGS sequence"/>
</dbReference>
<feature type="binding site" evidence="3">
    <location>
        <position position="185"/>
    </location>
    <ligand>
        <name>a divalent metal cation</name>
        <dbReference type="ChEBI" id="CHEBI:60240"/>
    </ligand>
</feature>
<feature type="binding site" evidence="3">
    <location>
        <position position="36"/>
    </location>
    <ligand>
        <name>a divalent metal cation</name>
        <dbReference type="ChEBI" id="CHEBI:60240"/>
    </ligand>
</feature>
<dbReference type="PANTHER" id="PTHR47572">
    <property type="entry name" value="LIPOPROTEIN-RELATED"/>
    <property type="match status" value="1"/>
</dbReference>
<feature type="active site" description="Proton donor/acceptor" evidence="2">
    <location>
        <position position="241"/>
    </location>
</feature>
<evidence type="ECO:0000256" key="2">
    <source>
        <dbReference type="PIRSR" id="PIRSR605511-1"/>
    </source>
</evidence>
<accession>A0A2N7VJM8</accession>
<evidence type="ECO:0000256" key="3">
    <source>
        <dbReference type="PIRSR" id="PIRSR605511-2"/>
    </source>
</evidence>
<dbReference type="Pfam" id="PF08450">
    <property type="entry name" value="SGL"/>
    <property type="match status" value="1"/>
</dbReference>
<keyword evidence="3" id="KW-0862">Zinc</keyword>
<feature type="binding site" evidence="3">
    <location>
        <position position="151"/>
    </location>
    <ligand>
        <name>substrate</name>
    </ligand>
</feature>
<comment type="cofactor">
    <cofactor evidence="3">
        <name>Zn(2+)</name>
        <dbReference type="ChEBI" id="CHEBI:29105"/>
    </cofactor>
    <text evidence="3">Binds 1 divalent metal cation per subunit.</text>
</comment>
<keyword evidence="6" id="KW-1185">Reference proteome</keyword>
<evidence type="ECO:0000256" key="1">
    <source>
        <dbReference type="ARBA" id="ARBA00022801"/>
    </source>
</evidence>
<dbReference type="Gene3D" id="2.120.10.30">
    <property type="entry name" value="TolB, C-terminal domain"/>
    <property type="match status" value="1"/>
</dbReference>
<protein>
    <submittedName>
        <fullName evidence="5">Gluconolactonase</fullName>
    </submittedName>
</protein>
<dbReference type="PRINTS" id="PR01790">
    <property type="entry name" value="SMP30FAMILY"/>
</dbReference>
<name>A0A2N7VJM8_9BURK</name>
<feature type="domain" description="SMP-30/Gluconolactonase/LRE-like region" evidence="4">
    <location>
        <begin position="34"/>
        <end position="295"/>
    </location>
</feature>
<dbReference type="PANTHER" id="PTHR47572:SF4">
    <property type="entry name" value="LACTONASE DRP35"/>
    <property type="match status" value="1"/>
</dbReference>
<dbReference type="InterPro" id="IPR005511">
    <property type="entry name" value="SMP-30"/>
</dbReference>
<dbReference type="EMBL" id="PNYB01000030">
    <property type="protein sequence ID" value="PMS17352.1"/>
    <property type="molecule type" value="Genomic_DNA"/>
</dbReference>
<keyword evidence="3" id="KW-0479">Metal-binding</keyword>
<dbReference type="AlphaFoldDB" id="A0A2N7VJM8"/>
<dbReference type="InterPro" id="IPR051262">
    <property type="entry name" value="SMP-30/CGR1_Lactonase"/>
</dbReference>
<dbReference type="RefSeq" id="WP_102612468.1">
    <property type="nucleotide sequence ID" value="NZ_CADIKD010000026.1"/>
</dbReference>
<gene>
    <name evidence="5" type="ORF">C0Z19_24440</name>
</gene>
<reference evidence="5 6" key="1">
    <citation type="submission" date="2018-01" db="EMBL/GenBank/DDBJ databases">
        <title>Whole genome analyses suggest that Burkholderia sensu lato contains two further novel genera in the rhizoxinica-symbiotica group Mycetohabitans gen. nov., and Trinickia gen. nov.: implications for the evolution of diazotrophy and nodulation in the Burkholderiaceae.</title>
        <authorList>
            <person name="Estrada-de los Santos P."/>
            <person name="Palmer M."/>
            <person name="Chavez-Ramirez B."/>
            <person name="Beukes C."/>
            <person name="Steenkamp E.T."/>
            <person name="Hirsch A.M."/>
            <person name="Manyaka P."/>
            <person name="Maluk M."/>
            <person name="Lafos M."/>
            <person name="Crook M."/>
            <person name="Gross E."/>
            <person name="Simon M.F."/>
            <person name="Bueno dos Reis Junior F."/>
            <person name="Poole P.S."/>
            <person name="Venter S.N."/>
            <person name="James E.K."/>
        </authorList>
    </citation>
    <scope>NUCLEOTIDE SEQUENCE [LARGE SCALE GENOMIC DNA]</scope>
    <source>
        <strain evidence="5 6">GP25-8</strain>
    </source>
</reference>
<evidence type="ECO:0000313" key="6">
    <source>
        <dbReference type="Proteomes" id="UP000235347"/>
    </source>
</evidence>